<dbReference type="Gene3D" id="3.30.420.10">
    <property type="entry name" value="Ribonuclease H-like superfamily/Ribonuclease H"/>
    <property type="match status" value="1"/>
</dbReference>
<proteinExistence type="predicted"/>
<dbReference type="SMART" id="SM01163">
    <property type="entry name" value="DUF1785"/>
    <property type="match status" value="1"/>
</dbReference>
<dbReference type="SUPFAM" id="SSF53098">
    <property type="entry name" value="Ribonuclease H-like"/>
    <property type="match status" value="1"/>
</dbReference>
<dbReference type="InterPro" id="IPR036397">
    <property type="entry name" value="RNaseH_sf"/>
</dbReference>
<dbReference type="Gene3D" id="2.170.260.10">
    <property type="entry name" value="paz domain"/>
    <property type="match status" value="1"/>
</dbReference>
<dbReference type="InterPro" id="IPR012337">
    <property type="entry name" value="RNaseH-like_sf"/>
</dbReference>
<dbReference type="CDD" id="cd04657">
    <property type="entry name" value="Piwi_ago-like"/>
    <property type="match status" value="1"/>
</dbReference>
<gene>
    <name evidence="3" type="ORF">RCL2_000140500</name>
    <name evidence="2" type="ORF">RclHR1_01050010</name>
</gene>
<dbReference type="PROSITE" id="PS50822">
    <property type="entry name" value="PIWI"/>
    <property type="match status" value="1"/>
</dbReference>
<dbReference type="Pfam" id="PF16486">
    <property type="entry name" value="ArgoN"/>
    <property type="match status" value="1"/>
</dbReference>
<dbReference type="SMART" id="SM00950">
    <property type="entry name" value="Piwi"/>
    <property type="match status" value="1"/>
</dbReference>
<dbReference type="InterPro" id="IPR036085">
    <property type="entry name" value="PAZ_dom_sf"/>
</dbReference>
<feature type="domain" description="Piwi" evidence="1">
    <location>
        <begin position="533"/>
        <end position="851"/>
    </location>
</feature>
<dbReference type="Pfam" id="PF16487">
    <property type="entry name" value="ArgoMid"/>
    <property type="match status" value="1"/>
</dbReference>
<dbReference type="Pfam" id="PF02171">
    <property type="entry name" value="Piwi"/>
    <property type="match status" value="1"/>
</dbReference>
<dbReference type="InterPro" id="IPR014811">
    <property type="entry name" value="ArgoL1"/>
</dbReference>
<dbReference type="EMBL" id="BLAL01000011">
    <property type="protein sequence ID" value="GES73898.1"/>
    <property type="molecule type" value="Genomic_DNA"/>
</dbReference>
<organism evidence="2 4">
    <name type="scientific">Rhizophagus clarus</name>
    <dbReference type="NCBI Taxonomy" id="94130"/>
    <lineage>
        <taxon>Eukaryota</taxon>
        <taxon>Fungi</taxon>
        <taxon>Fungi incertae sedis</taxon>
        <taxon>Mucoromycota</taxon>
        <taxon>Glomeromycotina</taxon>
        <taxon>Glomeromycetes</taxon>
        <taxon>Glomerales</taxon>
        <taxon>Glomeraceae</taxon>
        <taxon>Rhizophagus</taxon>
    </lineage>
</organism>
<reference evidence="3" key="2">
    <citation type="submission" date="2019-10" db="EMBL/GenBank/DDBJ databases">
        <title>Conservation and host-specific expression of non-tandemly repeated heterogenous ribosome RNA gene in arbuscular mycorrhizal fungi.</title>
        <authorList>
            <person name="Maeda T."/>
            <person name="Kobayashi Y."/>
            <person name="Nakagawa T."/>
            <person name="Ezawa T."/>
            <person name="Yamaguchi K."/>
            <person name="Bino T."/>
            <person name="Nishimoto Y."/>
            <person name="Shigenobu S."/>
            <person name="Kawaguchi M."/>
        </authorList>
    </citation>
    <scope>NUCLEOTIDE SEQUENCE</scope>
    <source>
        <strain evidence="3">HR1</strain>
    </source>
</reference>
<evidence type="ECO:0000313" key="4">
    <source>
        <dbReference type="Proteomes" id="UP000247702"/>
    </source>
</evidence>
<dbReference type="Proteomes" id="UP000615446">
    <property type="component" value="Unassembled WGS sequence"/>
</dbReference>
<dbReference type="Proteomes" id="UP000247702">
    <property type="component" value="Unassembled WGS sequence"/>
</dbReference>
<comment type="caution">
    <text evidence="2">The sequence shown here is derived from an EMBL/GenBank/DDBJ whole genome shotgun (WGS) entry which is preliminary data.</text>
</comment>
<dbReference type="Gene3D" id="3.40.50.2300">
    <property type="match status" value="1"/>
</dbReference>
<dbReference type="GO" id="GO:0003676">
    <property type="term" value="F:nucleic acid binding"/>
    <property type="evidence" value="ECO:0007669"/>
    <property type="project" value="InterPro"/>
</dbReference>
<dbReference type="EMBL" id="BEXD01000058">
    <property type="protein sequence ID" value="GBB83836.1"/>
    <property type="molecule type" value="Genomic_DNA"/>
</dbReference>
<evidence type="ECO:0000313" key="2">
    <source>
        <dbReference type="EMBL" id="GBB83836.1"/>
    </source>
</evidence>
<dbReference type="Pfam" id="PF08699">
    <property type="entry name" value="ArgoL1"/>
    <property type="match status" value="1"/>
</dbReference>
<reference evidence="2 4" key="1">
    <citation type="submission" date="2017-11" db="EMBL/GenBank/DDBJ databases">
        <title>The genome of Rhizophagus clarus HR1 reveals common genetic basis of auxotrophy among arbuscular mycorrhizal fungi.</title>
        <authorList>
            <person name="Kobayashi Y."/>
        </authorList>
    </citation>
    <scope>NUCLEOTIDE SEQUENCE [LARGE SCALE GENOMIC DNA]</scope>
    <source>
        <strain evidence="2 4">HR1</strain>
    </source>
</reference>
<dbReference type="InterPro" id="IPR003165">
    <property type="entry name" value="Piwi"/>
</dbReference>
<evidence type="ECO:0000313" key="3">
    <source>
        <dbReference type="EMBL" id="GES73898.1"/>
    </source>
</evidence>
<dbReference type="STRING" id="94130.A0A2Z6QU55"/>
<dbReference type="SUPFAM" id="SSF101690">
    <property type="entry name" value="PAZ domain"/>
    <property type="match status" value="1"/>
</dbReference>
<dbReference type="InterPro" id="IPR032474">
    <property type="entry name" value="Argonaute_N"/>
</dbReference>
<sequence length="879" mass="101843">MSEETNDPPPILKRKDYGFGKDGRNIVVKANFFEVNTISKFEEFFKYNIEINSTDNIEKEVESEVKRERSDYEKNIRRKVLKKISLKKFQDIIFAYDGGSTLYTTKNLEFNELNDAKPIEIVVEELQNTKYDVTISRSDAVIKLTQLKEYIKGEKFKWDFFSDEAFNVLNSLIHKIGAESQSYTQSGKSSIYNKELKKIIKGGIELWPGWFSAVRPGQGSLFINVNPTFSAFYQSSNLDDFLLQCFQPKYRNLPNEFNNFEMKRINKVLRGLLVRLQHLEPMQPERRIRKLLTTKQAARFKYKPKKDSNETPLGGYFNDKKEKYYKDNNQPRKSTKFFVELMSNEDIKIAWPIEFCKIIEGQRYSNRKLTGTQQGEIILAAKRRPSLNESETIKGAKEILQLQNDPIGIGMKVLPNLTTVDARVLESTDIKYAGKTMKPINGQWNLKNMRFVESGERLEFWHVISFEQNRWMPENEAINFIENLARQCEQQGMNIAKVTRNMPAFQYLQYRGHESVKKAYNDAVKKLNRPPQMILFIIPGEKSPINTELYETIKRVMDTDVGCLSQCVSVDSKRNFRSPQYCANLSMKMNLKLGGVNSNLPEENLRLPNGDEVLFLGADVTHPKDKTGRSICAVVGSLDNQAARYVTKYRDQERSGREEILKIDEMIKEILEEYCEYQQKKKNIKKNEIVLPLSIIMYRDGVSESQFERVLKFELPKIKEACDKFRQGYKPKVIFSVVGKRHHTRIYPINPQNGNEADRNGNCLVGTVVDKKITHPTLNDFYLQSHYANQGTARPSHYTILHDDIKLTVDQFQSLSNTLCYNFQRATSSVSIPSPTYYAHVACTRAKMYLITPNKAQKGSPPKLLKLSEKLKKYPMYFM</sequence>
<evidence type="ECO:0000259" key="1">
    <source>
        <dbReference type="PROSITE" id="PS50822"/>
    </source>
</evidence>
<dbReference type="InterPro" id="IPR032473">
    <property type="entry name" value="Argonaute_Mid_dom"/>
</dbReference>
<accession>A0A2Z6QU55</accession>
<keyword evidence="4" id="KW-1185">Reference proteome</keyword>
<dbReference type="OrthoDB" id="10252740at2759"/>
<dbReference type="AlphaFoldDB" id="A0A2Z6QU55"/>
<dbReference type="InterPro" id="IPR045246">
    <property type="entry name" value="Piwi_ago-like"/>
</dbReference>
<protein>
    <submittedName>
        <fullName evidence="3">Piwi domain-containing protein</fullName>
    </submittedName>
</protein>
<dbReference type="PANTHER" id="PTHR22891">
    <property type="entry name" value="EUKARYOTIC TRANSLATION INITIATION FACTOR 2C"/>
    <property type="match status" value="1"/>
</dbReference>
<name>A0A2Z6QU55_9GLOM</name>